<dbReference type="VEuPathDB" id="MicrosporidiaDB:NBO_28g0030"/>
<proteinExistence type="predicted"/>
<dbReference type="Proteomes" id="UP000016927">
    <property type="component" value="Unassembled WGS sequence"/>
</dbReference>
<sequence>MYLKLGVRPEREFEDEMLKAIDNILEKTFSLLNEPYLYSLTVEKVKGMFNKHSMIFKEEKEMIFKKGDKVKDIINPKTPGEKVKWDYRSL</sequence>
<reference evidence="1 2" key="1">
    <citation type="journal article" date="2013" name="BMC Genomics">
        <title>Comparative genomics of parasitic silkworm microsporidia reveal an association between genome expansion and host adaptation.</title>
        <authorList>
            <person name="Pan G."/>
            <person name="Xu J."/>
            <person name="Li T."/>
            <person name="Xia Q."/>
            <person name="Liu S.L."/>
            <person name="Zhang G."/>
            <person name="Li S."/>
            <person name="Li C."/>
            <person name="Liu H."/>
            <person name="Yang L."/>
            <person name="Liu T."/>
            <person name="Zhang X."/>
            <person name="Wu Z."/>
            <person name="Fan W."/>
            <person name="Dang X."/>
            <person name="Xiang H."/>
            <person name="Tao M."/>
            <person name="Li Y."/>
            <person name="Hu J."/>
            <person name="Li Z."/>
            <person name="Lin L."/>
            <person name="Luo J."/>
            <person name="Geng L."/>
            <person name="Wang L."/>
            <person name="Long M."/>
            <person name="Wan Y."/>
            <person name="He N."/>
            <person name="Zhang Z."/>
            <person name="Lu C."/>
            <person name="Keeling P.J."/>
            <person name="Wang J."/>
            <person name="Xiang Z."/>
            <person name="Zhou Z."/>
        </authorList>
    </citation>
    <scope>NUCLEOTIDE SEQUENCE [LARGE SCALE GENOMIC DNA]</scope>
    <source>
        <strain evidence="2">CQ1 / CVCC 102059</strain>
    </source>
</reference>
<accession>R0KUB6</accession>
<name>R0KUB6_NOSB1</name>
<keyword evidence="2" id="KW-1185">Reference proteome</keyword>
<organism evidence="1 2">
    <name type="scientific">Nosema bombycis (strain CQ1 / CVCC 102059)</name>
    <name type="common">Microsporidian parasite</name>
    <name type="synonym">Pebrine of silkworm</name>
    <dbReference type="NCBI Taxonomy" id="578461"/>
    <lineage>
        <taxon>Eukaryota</taxon>
        <taxon>Fungi</taxon>
        <taxon>Fungi incertae sedis</taxon>
        <taxon>Microsporidia</taxon>
        <taxon>Nosematidae</taxon>
        <taxon>Nosema</taxon>
    </lineage>
</organism>
<dbReference type="HOGENOM" id="CLU_2441420_0_0_1"/>
<protein>
    <submittedName>
        <fullName evidence="1">Uncharacterized protein</fullName>
    </submittedName>
</protein>
<gene>
    <name evidence="1" type="ORF">NBO_28g0030</name>
</gene>
<evidence type="ECO:0000313" key="1">
    <source>
        <dbReference type="EMBL" id="EOB14391.1"/>
    </source>
</evidence>
<dbReference type="AlphaFoldDB" id="R0KUB6"/>
<dbReference type="EMBL" id="KB908936">
    <property type="protein sequence ID" value="EOB14391.1"/>
    <property type="molecule type" value="Genomic_DNA"/>
</dbReference>
<evidence type="ECO:0000313" key="2">
    <source>
        <dbReference type="Proteomes" id="UP000016927"/>
    </source>
</evidence>